<feature type="transmembrane region" description="Helical" evidence="1">
    <location>
        <begin position="51"/>
        <end position="72"/>
    </location>
</feature>
<evidence type="ECO:0000313" key="3">
    <source>
        <dbReference type="EMBL" id="PJE64273.1"/>
    </source>
</evidence>
<dbReference type="GO" id="GO:0016746">
    <property type="term" value="F:acyltransferase activity"/>
    <property type="evidence" value="ECO:0007669"/>
    <property type="project" value="InterPro"/>
</dbReference>
<organism evidence="3 4">
    <name type="scientific">Candidatus Ryanbacteria bacterium CG10_big_fil_rev_8_21_14_0_10_43_42</name>
    <dbReference type="NCBI Taxonomy" id="1974864"/>
    <lineage>
        <taxon>Bacteria</taxon>
        <taxon>Candidatus Ryaniibacteriota</taxon>
    </lineage>
</organism>
<keyword evidence="1" id="KW-0472">Membrane</keyword>
<dbReference type="Pfam" id="PF01553">
    <property type="entry name" value="Acyltransferase"/>
    <property type="match status" value="1"/>
</dbReference>
<dbReference type="AlphaFoldDB" id="A0A2M8KWM1"/>
<gene>
    <name evidence="3" type="ORF">COU90_03590</name>
</gene>
<name>A0A2M8KWM1_9BACT</name>
<dbReference type="InterPro" id="IPR002123">
    <property type="entry name" value="Plipid/glycerol_acylTrfase"/>
</dbReference>
<dbReference type="SUPFAM" id="SSF69593">
    <property type="entry name" value="Glycerol-3-phosphate (1)-acyltransferase"/>
    <property type="match status" value="1"/>
</dbReference>
<evidence type="ECO:0000313" key="4">
    <source>
        <dbReference type="Proteomes" id="UP000229098"/>
    </source>
</evidence>
<feature type="transmembrane region" description="Helical" evidence="1">
    <location>
        <begin position="78"/>
        <end position="98"/>
    </location>
</feature>
<feature type="domain" description="Phospholipid/glycerol acyltransferase" evidence="2">
    <location>
        <begin position="38"/>
        <end position="162"/>
    </location>
</feature>
<comment type="caution">
    <text evidence="3">The sequence shown here is derived from an EMBL/GenBank/DDBJ whole genome shotgun (WGS) entry which is preliminary data.</text>
</comment>
<dbReference type="CDD" id="cd07989">
    <property type="entry name" value="LPLAT_AGPAT-like"/>
    <property type="match status" value="1"/>
</dbReference>
<proteinExistence type="predicted"/>
<protein>
    <recommendedName>
        <fullName evidence="2">Phospholipid/glycerol acyltransferase domain-containing protein</fullName>
    </recommendedName>
</protein>
<sequence length="203" mass="22897">MYLQTILRYIITRRLRRQNRIPQVVHPERLKRLTGGPLLIVANHIRAMDPFYIGAILPFSLFPLRFLIARWFHTPMLMFFAATGIIPLLANIGALITVQKGKGVEENSRKPVEKLRAGKVVGIFPEGKRNPVNGELGHLKFGAAAIAYKSHAPVLPLFITFPDKTIERATITVGEIFYVETSDYEEGTALIRKKLLELAPQTK</sequence>
<dbReference type="Proteomes" id="UP000229098">
    <property type="component" value="Unassembled WGS sequence"/>
</dbReference>
<keyword evidence="1" id="KW-1133">Transmembrane helix</keyword>
<dbReference type="SMART" id="SM00563">
    <property type="entry name" value="PlsC"/>
    <property type="match status" value="1"/>
</dbReference>
<reference evidence="4" key="1">
    <citation type="submission" date="2017-09" db="EMBL/GenBank/DDBJ databases">
        <title>Depth-based differentiation of microbial function through sediment-hosted aquifers and enrichment of novel symbionts in the deep terrestrial subsurface.</title>
        <authorList>
            <person name="Probst A.J."/>
            <person name="Ladd B."/>
            <person name="Jarett J.K."/>
            <person name="Geller-Mcgrath D.E."/>
            <person name="Sieber C.M.K."/>
            <person name="Emerson J.B."/>
            <person name="Anantharaman K."/>
            <person name="Thomas B.C."/>
            <person name="Malmstrom R."/>
            <person name="Stieglmeier M."/>
            <person name="Klingl A."/>
            <person name="Woyke T."/>
            <person name="Ryan C.M."/>
            <person name="Banfield J.F."/>
        </authorList>
    </citation>
    <scope>NUCLEOTIDE SEQUENCE [LARGE SCALE GENOMIC DNA]</scope>
</reference>
<dbReference type="EMBL" id="PFEF01000007">
    <property type="protein sequence ID" value="PJE64273.1"/>
    <property type="molecule type" value="Genomic_DNA"/>
</dbReference>
<evidence type="ECO:0000256" key="1">
    <source>
        <dbReference type="SAM" id="Phobius"/>
    </source>
</evidence>
<evidence type="ECO:0000259" key="2">
    <source>
        <dbReference type="SMART" id="SM00563"/>
    </source>
</evidence>
<accession>A0A2M8KWM1</accession>
<keyword evidence="1" id="KW-0812">Transmembrane</keyword>